<evidence type="ECO:0000256" key="1">
    <source>
        <dbReference type="SAM" id="MobiDB-lite"/>
    </source>
</evidence>
<dbReference type="AlphaFoldDB" id="A0A366HFB8"/>
<feature type="region of interest" description="Disordered" evidence="1">
    <location>
        <begin position="70"/>
        <end position="106"/>
    </location>
</feature>
<protein>
    <submittedName>
        <fullName evidence="2">Uncharacterized protein</fullName>
    </submittedName>
</protein>
<accession>A0A366HFB8</accession>
<gene>
    <name evidence="2" type="ORF">DES53_108222</name>
</gene>
<evidence type="ECO:0000313" key="2">
    <source>
        <dbReference type="EMBL" id="RBP40515.1"/>
    </source>
</evidence>
<reference evidence="2 3" key="1">
    <citation type="submission" date="2018-06" db="EMBL/GenBank/DDBJ databases">
        <title>Genomic Encyclopedia of Type Strains, Phase IV (KMG-IV): sequencing the most valuable type-strain genomes for metagenomic binning, comparative biology and taxonomic classification.</title>
        <authorList>
            <person name="Goeker M."/>
        </authorList>
    </citation>
    <scope>NUCLEOTIDE SEQUENCE [LARGE SCALE GENOMIC DNA]</scope>
    <source>
        <strain evidence="2 3">DSM 25532</strain>
    </source>
</reference>
<organism evidence="2 3">
    <name type="scientific">Roseimicrobium gellanilyticum</name>
    <dbReference type="NCBI Taxonomy" id="748857"/>
    <lineage>
        <taxon>Bacteria</taxon>
        <taxon>Pseudomonadati</taxon>
        <taxon>Verrucomicrobiota</taxon>
        <taxon>Verrucomicrobiia</taxon>
        <taxon>Verrucomicrobiales</taxon>
        <taxon>Verrucomicrobiaceae</taxon>
        <taxon>Roseimicrobium</taxon>
    </lineage>
</organism>
<dbReference type="Proteomes" id="UP000253426">
    <property type="component" value="Unassembled WGS sequence"/>
</dbReference>
<dbReference type="EMBL" id="QNRR01000008">
    <property type="protein sequence ID" value="RBP40515.1"/>
    <property type="molecule type" value="Genomic_DNA"/>
</dbReference>
<name>A0A366HFB8_9BACT</name>
<sequence>MHPHIHALDNLEHAHWKVNFIRHLLQAHLVSPWKGTREWQEQHADFLHRLAAAEDELSICRKALAVLEKIVEGPRGSETDHAEVRPPRSPARLQPGNEPVTRPDSP</sequence>
<keyword evidence="3" id="KW-1185">Reference proteome</keyword>
<evidence type="ECO:0000313" key="3">
    <source>
        <dbReference type="Proteomes" id="UP000253426"/>
    </source>
</evidence>
<feature type="compositionally biased region" description="Basic and acidic residues" evidence="1">
    <location>
        <begin position="70"/>
        <end position="86"/>
    </location>
</feature>
<proteinExistence type="predicted"/>
<comment type="caution">
    <text evidence="2">The sequence shown here is derived from an EMBL/GenBank/DDBJ whole genome shotgun (WGS) entry which is preliminary data.</text>
</comment>